<dbReference type="Proteomes" id="UP000008311">
    <property type="component" value="Unassembled WGS sequence"/>
</dbReference>
<accession>B9SPV6</accession>
<dbReference type="InParanoid" id="B9SPV6"/>
<dbReference type="GO" id="GO:0009451">
    <property type="term" value="P:RNA modification"/>
    <property type="evidence" value="ECO:0007669"/>
    <property type="project" value="InterPro"/>
</dbReference>
<dbReference type="eggNOG" id="KOG4197">
    <property type="taxonomic scope" value="Eukaryota"/>
</dbReference>
<reference evidence="3" key="1">
    <citation type="journal article" date="2010" name="Nat. Biotechnol.">
        <title>Draft genome sequence of the oilseed species Ricinus communis.</title>
        <authorList>
            <person name="Chan A.P."/>
            <person name="Crabtree J."/>
            <person name="Zhao Q."/>
            <person name="Lorenzi H."/>
            <person name="Orvis J."/>
            <person name="Puiu D."/>
            <person name="Melake-Berhan A."/>
            <person name="Jones K.M."/>
            <person name="Redman J."/>
            <person name="Chen G."/>
            <person name="Cahoon E.B."/>
            <person name="Gedil M."/>
            <person name="Stanke M."/>
            <person name="Haas B.J."/>
            <person name="Wortman J.R."/>
            <person name="Fraser-Liggett C.M."/>
            <person name="Ravel J."/>
            <person name="Rabinowicz P.D."/>
        </authorList>
    </citation>
    <scope>NUCLEOTIDE SEQUENCE [LARGE SCALE GENOMIC DNA]</scope>
    <source>
        <strain evidence="3">cv. Hale</strain>
    </source>
</reference>
<dbReference type="GO" id="GO:0003723">
    <property type="term" value="F:RNA binding"/>
    <property type="evidence" value="ECO:0007669"/>
    <property type="project" value="InterPro"/>
</dbReference>
<gene>
    <name evidence="2" type="ORF">RCOM_1100900</name>
</gene>
<dbReference type="PANTHER" id="PTHR47926">
    <property type="entry name" value="PENTATRICOPEPTIDE REPEAT-CONTAINING PROTEIN"/>
    <property type="match status" value="1"/>
</dbReference>
<dbReference type="PANTHER" id="PTHR47926:SF492">
    <property type="entry name" value="DYW DOMAIN-CONTAINING PROTEIN"/>
    <property type="match status" value="1"/>
</dbReference>
<proteinExistence type="predicted"/>
<evidence type="ECO:0000313" key="3">
    <source>
        <dbReference type="Proteomes" id="UP000008311"/>
    </source>
</evidence>
<dbReference type="Gene3D" id="1.25.40.10">
    <property type="entry name" value="Tetratricopeptide repeat domain"/>
    <property type="match status" value="1"/>
</dbReference>
<protein>
    <submittedName>
        <fullName evidence="2">Pentatricopeptide repeat-containing protein, putative</fullName>
    </submittedName>
</protein>
<dbReference type="InterPro" id="IPR011990">
    <property type="entry name" value="TPR-like_helical_dom_sf"/>
</dbReference>
<name>B9SPV6_RICCO</name>
<dbReference type="STRING" id="3988.B9SPV6"/>
<keyword evidence="1" id="KW-0677">Repeat</keyword>
<organism evidence="2 3">
    <name type="scientific">Ricinus communis</name>
    <name type="common">Castor bean</name>
    <dbReference type="NCBI Taxonomy" id="3988"/>
    <lineage>
        <taxon>Eukaryota</taxon>
        <taxon>Viridiplantae</taxon>
        <taxon>Streptophyta</taxon>
        <taxon>Embryophyta</taxon>
        <taxon>Tracheophyta</taxon>
        <taxon>Spermatophyta</taxon>
        <taxon>Magnoliopsida</taxon>
        <taxon>eudicotyledons</taxon>
        <taxon>Gunneridae</taxon>
        <taxon>Pentapetalae</taxon>
        <taxon>rosids</taxon>
        <taxon>fabids</taxon>
        <taxon>Malpighiales</taxon>
        <taxon>Euphorbiaceae</taxon>
        <taxon>Acalyphoideae</taxon>
        <taxon>Acalypheae</taxon>
        <taxon>Ricinus</taxon>
    </lineage>
</organism>
<dbReference type="AlphaFoldDB" id="B9SPV6"/>
<dbReference type="Pfam" id="PF01535">
    <property type="entry name" value="PPR"/>
    <property type="match status" value="2"/>
</dbReference>
<dbReference type="InterPro" id="IPR002885">
    <property type="entry name" value="PPR_rpt"/>
</dbReference>
<dbReference type="EMBL" id="EQ974074">
    <property type="protein sequence ID" value="EEF34343.1"/>
    <property type="molecule type" value="Genomic_DNA"/>
</dbReference>
<keyword evidence="3" id="KW-1185">Reference proteome</keyword>
<dbReference type="InterPro" id="IPR046960">
    <property type="entry name" value="PPR_At4g14850-like_plant"/>
</dbReference>
<sequence>MISPLSQLFLLAQRLVPLKLDCKYTYLKDNGFRLNRAVGTTLVDMHAKCGNINSASQVFKKDKRGSNSMLQTDDVRRSHPVLLTRIQPDEIVFLAVLTACAHAGKIDLGLNFFNSMRLDYSIEPTMKHCALVVYLL</sequence>
<evidence type="ECO:0000313" key="2">
    <source>
        <dbReference type="EMBL" id="EEF34343.1"/>
    </source>
</evidence>
<evidence type="ECO:0000256" key="1">
    <source>
        <dbReference type="ARBA" id="ARBA00022737"/>
    </source>
</evidence>